<proteinExistence type="predicted"/>
<sequence length="87" mass="10077">MKWEVFVKAMQGMGFTYDPSTAGSSVKFDPPDKKDSSITFHKPHPDPTLQGTMLLEFRRRLQRQYGWTTEHFAKFEAEAHAVEEEVD</sequence>
<dbReference type="PANTHER" id="PTHR40788:SF1">
    <property type="entry name" value="IPA PROTEIN"/>
    <property type="match status" value="1"/>
</dbReference>
<evidence type="ECO:0008006" key="4">
    <source>
        <dbReference type="Google" id="ProtNLM"/>
    </source>
</evidence>
<dbReference type="AlphaFoldDB" id="A0A0C3QCD0"/>
<dbReference type="GO" id="GO:0003729">
    <property type="term" value="F:mRNA binding"/>
    <property type="evidence" value="ECO:0007669"/>
    <property type="project" value="InterPro"/>
</dbReference>
<dbReference type="EMBL" id="KN823094">
    <property type="protein sequence ID" value="KIO23016.1"/>
    <property type="molecule type" value="Genomic_DNA"/>
</dbReference>
<evidence type="ECO:0000313" key="2">
    <source>
        <dbReference type="EMBL" id="KIO23016.1"/>
    </source>
</evidence>
<feature type="region of interest" description="Disordered" evidence="1">
    <location>
        <begin position="21"/>
        <end position="45"/>
    </location>
</feature>
<evidence type="ECO:0000256" key="1">
    <source>
        <dbReference type="SAM" id="MobiDB-lite"/>
    </source>
</evidence>
<organism evidence="2 3">
    <name type="scientific">Tulasnella calospora MUT 4182</name>
    <dbReference type="NCBI Taxonomy" id="1051891"/>
    <lineage>
        <taxon>Eukaryota</taxon>
        <taxon>Fungi</taxon>
        <taxon>Dikarya</taxon>
        <taxon>Basidiomycota</taxon>
        <taxon>Agaricomycotina</taxon>
        <taxon>Agaricomycetes</taxon>
        <taxon>Cantharellales</taxon>
        <taxon>Tulasnellaceae</taxon>
        <taxon>Tulasnella</taxon>
    </lineage>
</organism>
<evidence type="ECO:0000313" key="3">
    <source>
        <dbReference type="Proteomes" id="UP000054248"/>
    </source>
</evidence>
<dbReference type="PANTHER" id="PTHR40788">
    <property type="entry name" value="CLR5 DOMAIN-CONTAINING PROTEIN-RELATED"/>
    <property type="match status" value="1"/>
</dbReference>
<dbReference type="STRING" id="1051891.A0A0C3QCD0"/>
<dbReference type="InterPro" id="IPR012933">
    <property type="entry name" value="HicA_mRNA_interferase"/>
</dbReference>
<reference evidence="3" key="2">
    <citation type="submission" date="2015-01" db="EMBL/GenBank/DDBJ databases">
        <title>Evolutionary Origins and Diversification of the Mycorrhizal Mutualists.</title>
        <authorList>
            <consortium name="DOE Joint Genome Institute"/>
            <consortium name="Mycorrhizal Genomics Consortium"/>
            <person name="Kohler A."/>
            <person name="Kuo A."/>
            <person name="Nagy L.G."/>
            <person name="Floudas D."/>
            <person name="Copeland A."/>
            <person name="Barry K.W."/>
            <person name="Cichocki N."/>
            <person name="Veneault-Fourrey C."/>
            <person name="LaButti K."/>
            <person name="Lindquist E.A."/>
            <person name="Lipzen A."/>
            <person name="Lundell T."/>
            <person name="Morin E."/>
            <person name="Murat C."/>
            <person name="Riley R."/>
            <person name="Ohm R."/>
            <person name="Sun H."/>
            <person name="Tunlid A."/>
            <person name="Henrissat B."/>
            <person name="Grigoriev I.V."/>
            <person name="Hibbett D.S."/>
            <person name="Martin F."/>
        </authorList>
    </citation>
    <scope>NUCLEOTIDE SEQUENCE [LARGE SCALE GENOMIC DNA]</scope>
    <source>
        <strain evidence="3">MUT 4182</strain>
    </source>
</reference>
<dbReference type="Proteomes" id="UP000054248">
    <property type="component" value="Unassembled WGS sequence"/>
</dbReference>
<keyword evidence="3" id="KW-1185">Reference proteome</keyword>
<accession>A0A0C3QCD0</accession>
<name>A0A0C3QCD0_9AGAM</name>
<gene>
    <name evidence="2" type="ORF">M407DRAFT_244935</name>
</gene>
<reference evidence="2 3" key="1">
    <citation type="submission" date="2014-04" db="EMBL/GenBank/DDBJ databases">
        <authorList>
            <consortium name="DOE Joint Genome Institute"/>
            <person name="Kuo A."/>
            <person name="Girlanda M."/>
            <person name="Perotto S."/>
            <person name="Kohler A."/>
            <person name="Nagy L.G."/>
            <person name="Floudas D."/>
            <person name="Copeland A."/>
            <person name="Barry K.W."/>
            <person name="Cichocki N."/>
            <person name="Veneault-Fourrey C."/>
            <person name="LaButti K."/>
            <person name="Lindquist E.A."/>
            <person name="Lipzen A."/>
            <person name="Lundell T."/>
            <person name="Morin E."/>
            <person name="Murat C."/>
            <person name="Sun H."/>
            <person name="Tunlid A."/>
            <person name="Henrissat B."/>
            <person name="Grigoriev I.V."/>
            <person name="Hibbett D.S."/>
            <person name="Martin F."/>
            <person name="Nordberg H.P."/>
            <person name="Cantor M.N."/>
            <person name="Hua S.X."/>
        </authorList>
    </citation>
    <scope>NUCLEOTIDE SEQUENCE [LARGE SCALE GENOMIC DNA]</scope>
    <source>
        <strain evidence="2 3">MUT 4182</strain>
    </source>
</reference>
<dbReference type="HOGENOM" id="CLU_190120_0_0_1"/>
<dbReference type="OrthoDB" id="2922289at2759"/>
<dbReference type="Pfam" id="PF07927">
    <property type="entry name" value="HicA_toxin"/>
    <property type="match status" value="1"/>
</dbReference>
<protein>
    <recommendedName>
        <fullName evidence="4">HicA protein</fullName>
    </recommendedName>
</protein>